<name>E2AR18_CAMFO</name>
<accession>E2AR18</accession>
<dbReference type="EMBL" id="GL441846">
    <property type="protein sequence ID" value="EFN64164.1"/>
    <property type="molecule type" value="Genomic_DNA"/>
</dbReference>
<dbReference type="Proteomes" id="UP000000311">
    <property type="component" value="Unassembled WGS sequence"/>
</dbReference>
<gene>
    <name evidence="1" type="ORF">EAG_08266</name>
</gene>
<protein>
    <submittedName>
        <fullName evidence="1">Uncharacterized protein</fullName>
    </submittedName>
</protein>
<evidence type="ECO:0000313" key="1">
    <source>
        <dbReference type="EMBL" id="EFN64164.1"/>
    </source>
</evidence>
<evidence type="ECO:0000313" key="2">
    <source>
        <dbReference type="Proteomes" id="UP000000311"/>
    </source>
</evidence>
<dbReference type="InParanoid" id="E2AR18"/>
<sequence length="97" mass="10871">MVDNNSKVNTSLVFRSIYAISELLAHAEIDVSSEMLFGRHRKLRPEMSVLLNSGRVLAHPSWPSPKLSDAMGKFPRAGDKVTFALPFVRRVEFLSKA</sequence>
<proteinExistence type="predicted"/>
<keyword evidence="2" id="KW-1185">Reference proteome</keyword>
<reference evidence="1 2" key="1">
    <citation type="journal article" date="2010" name="Science">
        <title>Genomic comparison of the ants Camponotus floridanus and Harpegnathos saltator.</title>
        <authorList>
            <person name="Bonasio R."/>
            <person name="Zhang G."/>
            <person name="Ye C."/>
            <person name="Mutti N.S."/>
            <person name="Fang X."/>
            <person name="Qin N."/>
            <person name="Donahue G."/>
            <person name="Yang P."/>
            <person name="Li Q."/>
            <person name="Li C."/>
            <person name="Zhang P."/>
            <person name="Huang Z."/>
            <person name="Berger S.L."/>
            <person name="Reinberg D."/>
            <person name="Wang J."/>
            <person name="Liebig J."/>
        </authorList>
    </citation>
    <scope>NUCLEOTIDE SEQUENCE [LARGE SCALE GENOMIC DNA]</scope>
    <source>
        <strain evidence="2">C129</strain>
    </source>
</reference>
<dbReference type="AlphaFoldDB" id="E2AR18"/>
<organism evidence="2">
    <name type="scientific">Camponotus floridanus</name>
    <name type="common">Florida carpenter ant</name>
    <dbReference type="NCBI Taxonomy" id="104421"/>
    <lineage>
        <taxon>Eukaryota</taxon>
        <taxon>Metazoa</taxon>
        <taxon>Ecdysozoa</taxon>
        <taxon>Arthropoda</taxon>
        <taxon>Hexapoda</taxon>
        <taxon>Insecta</taxon>
        <taxon>Pterygota</taxon>
        <taxon>Neoptera</taxon>
        <taxon>Endopterygota</taxon>
        <taxon>Hymenoptera</taxon>
        <taxon>Apocrita</taxon>
        <taxon>Aculeata</taxon>
        <taxon>Formicoidea</taxon>
        <taxon>Formicidae</taxon>
        <taxon>Formicinae</taxon>
        <taxon>Camponotus</taxon>
    </lineage>
</organism>